<evidence type="ECO:0000313" key="9">
    <source>
        <dbReference type="Proteomes" id="UP000318693"/>
    </source>
</evidence>
<dbReference type="EMBL" id="VJXR01000001">
    <property type="protein sequence ID" value="TRW47621.1"/>
    <property type="molecule type" value="Genomic_DNA"/>
</dbReference>
<keyword evidence="5 8" id="KW-0067">ATP-binding</keyword>
<keyword evidence="9" id="KW-1185">Reference proteome</keyword>
<dbReference type="Proteomes" id="UP000318693">
    <property type="component" value="Unassembled WGS sequence"/>
</dbReference>
<dbReference type="InterPro" id="IPR003593">
    <property type="entry name" value="AAA+_ATPase"/>
</dbReference>
<dbReference type="Pfam" id="PF00005">
    <property type="entry name" value="ABC_tran"/>
    <property type="match status" value="1"/>
</dbReference>
<evidence type="ECO:0000256" key="4">
    <source>
        <dbReference type="ARBA" id="ARBA00022741"/>
    </source>
</evidence>
<dbReference type="GO" id="GO:0005886">
    <property type="term" value="C:plasma membrane"/>
    <property type="evidence" value="ECO:0007669"/>
    <property type="project" value="UniProtKB-SubCell"/>
</dbReference>
<gene>
    <name evidence="8" type="ORF">FJ693_00500</name>
</gene>
<dbReference type="SUPFAM" id="SSF52540">
    <property type="entry name" value="P-loop containing nucleoside triphosphate hydrolases"/>
    <property type="match status" value="1"/>
</dbReference>
<keyword evidence="6" id="KW-0472">Membrane</keyword>
<protein>
    <submittedName>
        <fullName evidence="8">ATP-binding cassette domain-containing protein</fullName>
    </submittedName>
</protein>
<evidence type="ECO:0000256" key="1">
    <source>
        <dbReference type="ARBA" id="ARBA00004202"/>
    </source>
</evidence>
<feature type="domain" description="ABC transporter" evidence="7">
    <location>
        <begin position="5"/>
        <end position="252"/>
    </location>
</feature>
<keyword evidence="4" id="KW-0547">Nucleotide-binding</keyword>
<dbReference type="InterPro" id="IPR050166">
    <property type="entry name" value="ABC_transporter_ATP-bind"/>
</dbReference>
<reference evidence="8 9" key="1">
    <citation type="submission" date="2019-07" db="EMBL/GenBank/DDBJ databases">
        <title>Georgenia wutianyii sp. nov. and Georgenia *** sp. nov. isolated from plateau pika (Ochotona curzoniae) in the Qinghai-Tibet plateau of China.</title>
        <authorList>
            <person name="Tian Z."/>
        </authorList>
    </citation>
    <scope>NUCLEOTIDE SEQUENCE [LARGE SCALE GENOMIC DNA]</scope>
    <source>
        <strain evidence="8 9">Z446</strain>
    </source>
</reference>
<comment type="caution">
    <text evidence="8">The sequence shown here is derived from an EMBL/GenBank/DDBJ whole genome shotgun (WGS) entry which is preliminary data.</text>
</comment>
<dbReference type="PANTHER" id="PTHR42788">
    <property type="entry name" value="TAURINE IMPORT ATP-BINDING PROTEIN-RELATED"/>
    <property type="match status" value="1"/>
</dbReference>
<keyword evidence="2" id="KW-0813">Transport</keyword>
<dbReference type="AlphaFoldDB" id="A0A552WXQ6"/>
<evidence type="ECO:0000256" key="5">
    <source>
        <dbReference type="ARBA" id="ARBA00022840"/>
    </source>
</evidence>
<dbReference type="InterPro" id="IPR003439">
    <property type="entry name" value="ABC_transporter-like_ATP-bd"/>
</dbReference>
<name>A0A552WXQ6_9MICO</name>
<evidence type="ECO:0000313" key="8">
    <source>
        <dbReference type="EMBL" id="TRW47621.1"/>
    </source>
</evidence>
<dbReference type="PANTHER" id="PTHR42788:SF7">
    <property type="entry name" value="NITRATE ABC TRANSPORTER ATP-BINDING PROTEIN"/>
    <property type="match status" value="1"/>
</dbReference>
<keyword evidence="3" id="KW-1003">Cell membrane</keyword>
<dbReference type="GO" id="GO:0005524">
    <property type="term" value="F:ATP binding"/>
    <property type="evidence" value="ECO:0007669"/>
    <property type="project" value="UniProtKB-KW"/>
</dbReference>
<accession>A0A552WXQ6</accession>
<evidence type="ECO:0000256" key="3">
    <source>
        <dbReference type="ARBA" id="ARBA00022475"/>
    </source>
</evidence>
<sequence>MPPTLRLIDVTLTYNPGRADEVRALRGVNLDVDQGEFITVVGSNGAGKSSTVQVIAGDVRPSTGEVRMNGRVVNAWPEHKRAGLVARVFDDPRVGSAPDLSVEDNLALALARGRRRTLRFALDQKRRRHLREKLSELGLGLEDRLHQRVGLLSAGQRQSLTMVMAGLASPRILLLDEHLAALDPATAQRVLTVTSTLVREMECATLMVTHNMDHAISIGTRLLVMSGGVIISDIAEQEKQDLTVKGLIDRITRAGGTVADRTLLAQ</sequence>
<dbReference type="InterPro" id="IPR027417">
    <property type="entry name" value="P-loop_NTPase"/>
</dbReference>
<dbReference type="SMART" id="SM00382">
    <property type="entry name" value="AAA"/>
    <property type="match status" value="1"/>
</dbReference>
<organism evidence="8 9">
    <name type="scientific">Georgenia yuyongxinii</name>
    <dbReference type="NCBI Taxonomy" id="2589797"/>
    <lineage>
        <taxon>Bacteria</taxon>
        <taxon>Bacillati</taxon>
        <taxon>Actinomycetota</taxon>
        <taxon>Actinomycetes</taxon>
        <taxon>Micrococcales</taxon>
        <taxon>Bogoriellaceae</taxon>
        <taxon>Georgenia</taxon>
    </lineage>
</organism>
<dbReference type="GO" id="GO:0016887">
    <property type="term" value="F:ATP hydrolysis activity"/>
    <property type="evidence" value="ECO:0007669"/>
    <property type="project" value="InterPro"/>
</dbReference>
<evidence type="ECO:0000256" key="6">
    <source>
        <dbReference type="ARBA" id="ARBA00023136"/>
    </source>
</evidence>
<dbReference type="PROSITE" id="PS50893">
    <property type="entry name" value="ABC_TRANSPORTER_2"/>
    <property type="match status" value="1"/>
</dbReference>
<dbReference type="RefSeq" id="WP_143416575.1">
    <property type="nucleotide sequence ID" value="NZ_VJXR01000001.1"/>
</dbReference>
<proteinExistence type="predicted"/>
<evidence type="ECO:0000259" key="7">
    <source>
        <dbReference type="PROSITE" id="PS50893"/>
    </source>
</evidence>
<dbReference type="Gene3D" id="3.40.50.300">
    <property type="entry name" value="P-loop containing nucleotide triphosphate hydrolases"/>
    <property type="match status" value="1"/>
</dbReference>
<comment type="subcellular location">
    <subcellularLocation>
        <location evidence="1">Cell membrane</location>
        <topology evidence="1">Peripheral membrane protein</topology>
    </subcellularLocation>
</comment>
<evidence type="ECO:0000256" key="2">
    <source>
        <dbReference type="ARBA" id="ARBA00022448"/>
    </source>
</evidence>